<dbReference type="GO" id="GO:0000462">
    <property type="term" value="P:maturation of SSU-rRNA from tricistronic rRNA transcript (SSU-rRNA, 5.8S rRNA, LSU-rRNA)"/>
    <property type="evidence" value="ECO:0007669"/>
    <property type="project" value="InterPro"/>
</dbReference>
<protein>
    <submittedName>
        <fullName evidence="3">U3 small nucleolar RNA-associated protein 4</fullName>
    </submittedName>
</protein>
<accession>A0A131Z3W4</accession>
<proteinExistence type="predicted"/>
<dbReference type="Gene3D" id="2.130.10.10">
    <property type="entry name" value="YVTN repeat-like/Quinoprotein amine dehydrogenase"/>
    <property type="match status" value="2"/>
</dbReference>
<organism evidence="3">
    <name type="scientific">Rhipicephalus appendiculatus</name>
    <name type="common">Brown ear tick</name>
    <dbReference type="NCBI Taxonomy" id="34631"/>
    <lineage>
        <taxon>Eukaryota</taxon>
        <taxon>Metazoa</taxon>
        <taxon>Ecdysozoa</taxon>
        <taxon>Arthropoda</taxon>
        <taxon>Chelicerata</taxon>
        <taxon>Arachnida</taxon>
        <taxon>Acari</taxon>
        <taxon>Parasitiformes</taxon>
        <taxon>Ixodida</taxon>
        <taxon>Ixodoidea</taxon>
        <taxon>Ixodidae</taxon>
        <taxon>Rhipicephalinae</taxon>
        <taxon>Rhipicephalus</taxon>
        <taxon>Rhipicephalus</taxon>
    </lineage>
</organism>
<dbReference type="GO" id="GO:0030686">
    <property type="term" value="C:90S preribosome"/>
    <property type="evidence" value="ECO:0007669"/>
    <property type="project" value="InterPro"/>
</dbReference>
<dbReference type="GO" id="GO:0032040">
    <property type="term" value="C:small-subunit processome"/>
    <property type="evidence" value="ECO:0007669"/>
    <property type="project" value="TreeGrafter"/>
</dbReference>
<dbReference type="PANTHER" id="PTHR44163:SF1">
    <property type="entry name" value="U3 SMALL NUCLEOLAR RNA-ASSOCIATED PROTEIN 4 HOMOLOG"/>
    <property type="match status" value="1"/>
</dbReference>
<dbReference type="GO" id="GO:0003723">
    <property type="term" value="F:RNA binding"/>
    <property type="evidence" value="ECO:0007669"/>
    <property type="project" value="TreeGrafter"/>
</dbReference>
<feature type="repeat" description="WD" evidence="1">
    <location>
        <begin position="156"/>
        <end position="196"/>
    </location>
</feature>
<name>A0A131Z3W4_RHIAP</name>
<dbReference type="PROSITE" id="PS50082">
    <property type="entry name" value="WD_REPEATS_2"/>
    <property type="match status" value="1"/>
</dbReference>
<evidence type="ECO:0000256" key="1">
    <source>
        <dbReference type="PROSITE-ProRule" id="PRU00221"/>
    </source>
</evidence>
<dbReference type="InterPro" id="IPR046351">
    <property type="entry name" value="UTP4"/>
</dbReference>
<dbReference type="SMART" id="SM00320">
    <property type="entry name" value="WD40"/>
    <property type="match status" value="7"/>
</dbReference>
<evidence type="ECO:0000259" key="2">
    <source>
        <dbReference type="Pfam" id="PF12894"/>
    </source>
</evidence>
<dbReference type="PANTHER" id="PTHR44163">
    <property type="entry name" value="U3 SMALL NUCLEOLAR RNA-ASSOCIATED PROTEIN 4 HOMOLOG"/>
    <property type="match status" value="1"/>
</dbReference>
<dbReference type="InterPro" id="IPR001680">
    <property type="entry name" value="WD40_rpt"/>
</dbReference>
<dbReference type="InterPro" id="IPR015943">
    <property type="entry name" value="WD40/YVTN_repeat-like_dom_sf"/>
</dbReference>
<dbReference type="EMBL" id="GEDV01003112">
    <property type="protein sequence ID" value="JAP85445.1"/>
    <property type="molecule type" value="Transcribed_RNA"/>
</dbReference>
<sequence>MGKRVRSSSSSEEPCAKLKYLVHKVKFFKPSPKAITVLAYDHVAEKLAVVRSDFSIEIWSFKFTPCVEGVILGNPDNSVEAAVWHNGRLFTTGLHGRIVEYDLVSFEQKYSIAVTSGAAWCLAEDRQKTRLAVGTEDGRVCIYEVTEDGLNFQKMLNKQESRIMCLAWNKDGNIIVSGSPGAIVIWDVNTGRAMDRISVGRIEKNQEALVLCLAVTSDFTIITGDSYGRTSFWDGQTATLMSSFKAHSADVLALCLSEDEKDVFVSGVDPLLVKFTRIGHTQTWAKSMQKTCHKRDVQALAFAKGQLLSGGCDTFLAVSTETSLVTHSPLQSSSVQVAASSGCVLLNYGEHLELWRLDCATIKEDPFKTSTICSRPELLVRVKARNGATYHTAAVSHDHCWLACSDAGKARLYQISEVNGSSLDCNKVSTFNEQMGPAKKLMFSPDGSYLVALSSRGSVHVFSMPPRHLYTLPSRKSGAMCPHMVCVSLEHLAVADSEGIHIYNLKTSEVLCNLPEAPCLPTAMRFNPKSGDLMVIYSNNQVIEYNVNSESSSHWCQVAYQHGGLALETSKPLTGIAFDARNEDIFFAYSDEELFIVDKAKALKKGFRSNAVRRKKFQWLTLFDQVQDEMLVVEVSPEQLGGLPPPLWKKKYGT</sequence>
<evidence type="ECO:0000313" key="3">
    <source>
        <dbReference type="EMBL" id="JAP85445.1"/>
    </source>
</evidence>
<reference evidence="3" key="1">
    <citation type="journal article" date="2016" name="Ticks Tick Borne Dis.">
        <title>De novo assembly and annotation of the salivary gland transcriptome of Rhipicephalus appendiculatus male and female ticks during blood feeding.</title>
        <authorList>
            <person name="de Castro M.H."/>
            <person name="de Klerk D."/>
            <person name="Pienaar R."/>
            <person name="Latif A.A."/>
            <person name="Rees D.J."/>
            <person name="Mans B.J."/>
        </authorList>
    </citation>
    <scope>NUCLEOTIDE SEQUENCE</scope>
    <source>
        <tissue evidence="3">Salivary glands</tissue>
    </source>
</reference>
<dbReference type="AlphaFoldDB" id="A0A131Z3W4"/>
<dbReference type="SUPFAM" id="SSF50998">
    <property type="entry name" value="Quinoprotein alcohol dehydrogenase-like"/>
    <property type="match status" value="1"/>
</dbReference>
<keyword evidence="1" id="KW-0853">WD repeat</keyword>
<dbReference type="GO" id="GO:0034455">
    <property type="term" value="C:t-UTP complex"/>
    <property type="evidence" value="ECO:0007669"/>
    <property type="project" value="TreeGrafter"/>
</dbReference>
<dbReference type="Pfam" id="PF12894">
    <property type="entry name" value="ANAPC4_WD40"/>
    <property type="match status" value="1"/>
</dbReference>
<dbReference type="InterPro" id="IPR024977">
    <property type="entry name" value="Apc4-like_WD40_dom"/>
</dbReference>
<feature type="domain" description="Anaphase-promoting complex subunit 4-like WD40" evidence="2">
    <location>
        <begin position="131"/>
        <end position="213"/>
    </location>
</feature>
<dbReference type="InterPro" id="IPR011047">
    <property type="entry name" value="Quinoprotein_ADH-like_sf"/>
</dbReference>